<dbReference type="Gene3D" id="2.30.110.10">
    <property type="entry name" value="Electron Transport, Fmn-binding Protein, Chain A"/>
    <property type="match status" value="1"/>
</dbReference>
<dbReference type="PANTHER" id="PTHR10851:SF0">
    <property type="entry name" value="PYRIDOXINE-5'-PHOSPHATE OXIDASE"/>
    <property type="match status" value="1"/>
</dbReference>
<dbReference type="AlphaFoldDB" id="A0A3B0FTK8"/>
<comment type="cofactor">
    <cofactor evidence="4">
        <name>FMN</name>
        <dbReference type="ChEBI" id="CHEBI:58210"/>
    </cofactor>
    <text evidence="4">Binds 1 FMN per subunit.</text>
</comment>
<organism evidence="6 7">
    <name type="scientific">Pseudarthrobacter phenanthrenivorans</name>
    <name type="common">Arthrobacter phenanthrenivorans</name>
    <dbReference type="NCBI Taxonomy" id="361575"/>
    <lineage>
        <taxon>Bacteria</taxon>
        <taxon>Bacillati</taxon>
        <taxon>Actinomycetota</taxon>
        <taxon>Actinomycetes</taxon>
        <taxon>Micrococcales</taxon>
        <taxon>Micrococcaceae</taxon>
        <taxon>Pseudarthrobacter</taxon>
    </lineage>
</organism>
<dbReference type="GO" id="GO:0008615">
    <property type="term" value="P:pyridoxine biosynthetic process"/>
    <property type="evidence" value="ECO:0007669"/>
    <property type="project" value="InterPro"/>
</dbReference>
<dbReference type="SUPFAM" id="SSF50475">
    <property type="entry name" value="FMN-binding split barrel"/>
    <property type="match status" value="1"/>
</dbReference>
<name>A0A3B0FTK8_PSEPS</name>
<reference evidence="7" key="2">
    <citation type="submission" date="2018-10" db="EMBL/GenBank/DDBJ databases">
        <authorList>
            <person name="Wang Y."/>
            <person name="Wang J."/>
            <person name="Yang X."/>
            <person name="Wang Z."/>
            <person name="Huang Y."/>
        </authorList>
    </citation>
    <scope>NUCLEOTIDE SEQUENCE [LARGE SCALE GENOMIC DNA]</scope>
    <source>
        <strain evidence="7">J015</strain>
    </source>
</reference>
<evidence type="ECO:0000259" key="5">
    <source>
        <dbReference type="Pfam" id="PF01243"/>
    </source>
</evidence>
<dbReference type="InterPro" id="IPR011576">
    <property type="entry name" value="Pyridox_Oxase_N"/>
</dbReference>
<feature type="binding site" evidence="4">
    <location>
        <begin position="67"/>
        <end position="72"/>
    </location>
    <ligand>
        <name>FMN</name>
        <dbReference type="ChEBI" id="CHEBI:58210"/>
    </ligand>
</feature>
<evidence type="ECO:0000256" key="4">
    <source>
        <dbReference type="PIRSR" id="PIRSR000190-2"/>
    </source>
</evidence>
<gene>
    <name evidence="6" type="ORF">D7Z96_12485</name>
</gene>
<evidence type="ECO:0000313" key="6">
    <source>
        <dbReference type="EMBL" id="RKO23180.1"/>
    </source>
</evidence>
<dbReference type="Proteomes" id="UP000273159">
    <property type="component" value="Unassembled WGS sequence"/>
</dbReference>
<evidence type="ECO:0000313" key="7">
    <source>
        <dbReference type="Proteomes" id="UP000273159"/>
    </source>
</evidence>
<reference evidence="6 7" key="1">
    <citation type="submission" date="2018-10" db="EMBL/GenBank/DDBJ databases">
        <title>Genome-guide identification and characterization of bacteria that degrade polycyclic aromatic hydrocarbons and resist hexavalent chromium simultaneously.</title>
        <authorList>
            <person name="Feng H."/>
        </authorList>
    </citation>
    <scope>NUCLEOTIDE SEQUENCE [LARGE SCALE GENOMIC DNA]</scope>
    <source>
        <strain evidence="6 7">J015</strain>
    </source>
</reference>
<sequence length="178" mass="20336">MSETFRKFLRTLPDFPDNLPEFDPDKAPQDPTELFKQWLDEALDAGERQPHACSLATVDNAGRPSSRMLILKNIDDDGWHFATSRTSRKGRELDGNPHAALNFYWPSLGRQVRVAGPVVALSADASARDWAERPHADGSENPQWQLYAIRPEELEFWQASHDRRHIRHRLGADGERLD</sequence>
<evidence type="ECO:0000256" key="3">
    <source>
        <dbReference type="ARBA" id="ARBA00023002"/>
    </source>
</evidence>
<keyword evidence="2 4" id="KW-0288">FMN</keyword>
<comment type="caution">
    <text evidence="6">The sequence shown here is derived from an EMBL/GenBank/DDBJ whole genome shotgun (WGS) entry which is preliminary data.</text>
</comment>
<dbReference type="RefSeq" id="WP_120692701.1">
    <property type="nucleotide sequence ID" value="NZ_RBNH01000010.1"/>
</dbReference>
<dbReference type="InterPro" id="IPR012349">
    <property type="entry name" value="Split_barrel_FMN-bd"/>
</dbReference>
<feature type="domain" description="Pyridoxamine 5'-phosphate oxidase N-terminal" evidence="5">
    <location>
        <begin position="39"/>
        <end position="157"/>
    </location>
</feature>
<feature type="binding site" evidence="4">
    <location>
        <position position="111"/>
    </location>
    <ligand>
        <name>FMN</name>
        <dbReference type="ChEBI" id="CHEBI:58210"/>
    </ligand>
</feature>
<dbReference type="GO" id="GO:0010181">
    <property type="term" value="F:FMN binding"/>
    <property type="evidence" value="ECO:0007669"/>
    <property type="project" value="InterPro"/>
</dbReference>
<feature type="binding site" evidence="4">
    <location>
        <position position="88"/>
    </location>
    <ligand>
        <name>FMN</name>
        <dbReference type="ChEBI" id="CHEBI:58210"/>
    </ligand>
</feature>
<dbReference type="Pfam" id="PF01243">
    <property type="entry name" value="PNPOx_N"/>
    <property type="match status" value="1"/>
</dbReference>
<dbReference type="InterPro" id="IPR000659">
    <property type="entry name" value="Pyridox_Oxase"/>
</dbReference>
<feature type="binding site" evidence="4">
    <location>
        <position position="89"/>
    </location>
    <ligand>
        <name>FMN</name>
        <dbReference type="ChEBI" id="CHEBI:58210"/>
    </ligand>
</feature>
<dbReference type="EMBL" id="RBNH01000010">
    <property type="protein sequence ID" value="RKO23180.1"/>
    <property type="molecule type" value="Genomic_DNA"/>
</dbReference>
<evidence type="ECO:0000256" key="2">
    <source>
        <dbReference type="ARBA" id="ARBA00022643"/>
    </source>
</evidence>
<dbReference type="PANTHER" id="PTHR10851">
    <property type="entry name" value="PYRIDOXINE-5-PHOSPHATE OXIDASE"/>
    <property type="match status" value="1"/>
</dbReference>
<dbReference type="GO" id="GO:0004733">
    <property type="term" value="F:pyridoxamine phosphate oxidase activity"/>
    <property type="evidence" value="ECO:0007669"/>
    <property type="project" value="InterPro"/>
</dbReference>
<proteinExistence type="predicted"/>
<protein>
    <submittedName>
        <fullName evidence="6">Pyridoxamine 5'-phosphate oxidase</fullName>
    </submittedName>
</protein>
<keyword evidence="1" id="KW-0285">Flavoprotein</keyword>
<accession>A0A3B0FTK8</accession>
<keyword evidence="3" id="KW-0560">Oxidoreductase</keyword>
<evidence type="ECO:0000256" key="1">
    <source>
        <dbReference type="ARBA" id="ARBA00022630"/>
    </source>
</evidence>
<dbReference type="PIRSF" id="PIRSF000190">
    <property type="entry name" value="Pyd_amn-ph_oxd"/>
    <property type="match status" value="1"/>
</dbReference>